<dbReference type="Pfam" id="PF01702">
    <property type="entry name" value="TGT"/>
    <property type="match status" value="1"/>
</dbReference>
<comment type="function">
    <text evidence="4">Catalyzes the base-exchange of a guanine (G) residue with the queuine precursor 7-aminomethyl-7-deazaguanine (PreQ1) at position 34 (anticodon wobble position) in tRNAs with GU(N) anticodons (tRNA-Asp, -Asn, -His and -Tyr). Catalysis occurs through a double-displacement mechanism. The nucleophile active site attacks the C1' of nucleotide 34 to detach the guanine base from the RNA, forming a covalent enzyme-RNA intermediate. The proton acceptor active site deprotonates the incoming PreQ1, allowing a nucleophilic attack on the C1' of the ribose to form the product. After dissociation, two additional enzymatic reactions on the tRNA convert PreQ1 to queuine (Q), resulting in the hypermodified nucleoside queuosine (7-(((4,5-cis-dihydroxy-2-cyclopenten-1-yl)amino)methyl)-7-deazaguanosine).</text>
</comment>
<feature type="binding site" evidence="4">
    <location>
        <position position="162"/>
    </location>
    <ligand>
        <name>substrate</name>
    </ligand>
</feature>
<feature type="region of interest" description="RNA binding; important for wobble base 34 recognition" evidence="4">
    <location>
        <begin position="293"/>
        <end position="297"/>
    </location>
</feature>
<comment type="caution">
    <text evidence="4">Lacks conserved residue(s) required for the propagation of feature annotation.</text>
</comment>
<dbReference type="Gene3D" id="3.20.20.105">
    <property type="entry name" value="Queuine tRNA-ribosyltransferase-like"/>
    <property type="match status" value="1"/>
</dbReference>
<dbReference type="GO" id="GO:0005829">
    <property type="term" value="C:cytosol"/>
    <property type="evidence" value="ECO:0007669"/>
    <property type="project" value="TreeGrafter"/>
</dbReference>
<keyword evidence="2 4" id="KW-0808">Transferase</keyword>
<comment type="subunit">
    <text evidence="4">Homodimer. Within each dimer, one monomer is responsible for RNA recognition and catalysis, while the other monomer binds to the replacement base PreQ1.</text>
</comment>
<feature type="binding site" evidence="4">
    <location>
        <begin position="93"/>
        <end position="97"/>
    </location>
    <ligand>
        <name>substrate</name>
    </ligand>
</feature>
<feature type="binding site" evidence="4">
    <location>
        <position position="210"/>
    </location>
    <ligand>
        <name>substrate</name>
    </ligand>
</feature>
<dbReference type="GO" id="GO:0008479">
    <property type="term" value="F:tRNA-guanosine(34) queuine transglycosylase activity"/>
    <property type="evidence" value="ECO:0007669"/>
    <property type="project" value="UniProtKB-UniRule"/>
</dbReference>
<comment type="catalytic activity">
    <reaction evidence="4">
        <text>7-aminomethyl-7-carbaguanine + guanosine(34) in tRNA = 7-aminomethyl-7-carbaguanosine(34) in tRNA + guanine</text>
        <dbReference type="Rhea" id="RHEA:24104"/>
        <dbReference type="Rhea" id="RHEA-COMP:10341"/>
        <dbReference type="Rhea" id="RHEA-COMP:10342"/>
        <dbReference type="ChEBI" id="CHEBI:16235"/>
        <dbReference type="ChEBI" id="CHEBI:58703"/>
        <dbReference type="ChEBI" id="CHEBI:74269"/>
        <dbReference type="ChEBI" id="CHEBI:82833"/>
        <dbReference type="EC" id="2.4.2.29"/>
    </reaction>
</comment>
<feature type="active site" description="Nucleophile" evidence="4">
    <location>
        <position position="288"/>
    </location>
</feature>
<sequence length="391" mass="44588">MSQFFEITHNSSNCLARTGIIHTDHGDIETPIFMPVGTQATVKSIDTKELESLSAQIILSNTYHLHLRPGEDIIDSFGGLHKFMHWNKPILTDSGGFQVFSLGKQKEKKDNLKTDNHGSLVDIDDDGVTFRSHLDGSTHRFTPEEAIRIQHKLGADIIMAFDECTPDDADMDYTKRAMKRTHEWAARCIAEHKKETSPHGYRQFLFGIIQGANHKELRQESTKIISSMDFDGIAIGGESVGYNMEATKHILDWVNPIIPENKPHYTMGLGHSPMDLFDVVERGVDMFDCVSPTRMARNGTLFVHPSINKNYRINIKNAEFKTDKSTIDPTFPDSPVAHYSRAYLHHLFNTNETLGLKIATMHNLYVFLKLMEDIREAIKQDRFLELKKEWM</sequence>
<evidence type="ECO:0000313" key="6">
    <source>
        <dbReference type="EMBL" id="PIR77026.1"/>
    </source>
</evidence>
<feature type="active site" description="Proton acceptor" evidence="4">
    <location>
        <position position="93"/>
    </location>
</feature>
<evidence type="ECO:0000256" key="4">
    <source>
        <dbReference type="HAMAP-Rule" id="MF_00168"/>
    </source>
</evidence>
<comment type="pathway">
    <text evidence="4">tRNA modification; tRNA-queuosine biosynthesis.</text>
</comment>
<feature type="domain" description="tRNA-guanine(15) transglycosylase-like" evidence="5">
    <location>
        <begin position="15"/>
        <end position="391"/>
    </location>
</feature>
<gene>
    <name evidence="4" type="primary">tgt</name>
    <name evidence="6" type="ORF">COU30_04685</name>
</gene>
<dbReference type="HAMAP" id="MF_00168">
    <property type="entry name" value="Q_tRNA_Tgt"/>
    <property type="match status" value="1"/>
</dbReference>
<organism evidence="6 7">
    <name type="scientific">Candidatus Magasanikbacteria bacterium CG10_big_fil_rev_8_21_14_0_10_38_6</name>
    <dbReference type="NCBI Taxonomy" id="1974647"/>
    <lineage>
        <taxon>Bacteria</taxon>
        <taxon>Candidatus Magasanikiibacteriota</taxon>
    </lineage>
</organism>
<keyword evidence="4" id="KW-0671">Queuosine biosynthesis</keyword>
<reference evidence="7" key="1">
    <citation type="submission" date="2017-09" db="EMBL/GenBank/DDBJ databases">
        <title>Depth-based differentiation of microbial function through sediment-hosted aquifers and enrichment of novel symbionts in the deep terrestrial subsurface.</title>
        <authorList>
            <person name="Probst A.J."/>
            <person name="Ladd B."/>
            <person name="Jarett J.K."/>
            <person name="Geller-Mcgrath D.E."/>
            <person name="Sieber C.M.K."/>
            <person name="Emerson J.B."/>
            <person name="Anantharaman K."/>
            <person name="Thomas B.C."/>
            <person name="Malmstrom R."/>
            <person name="Stieglmeier M."/>
            <person name="Klingl A."/>
            <person name="Woyke T."/>
            <person name="Ryan C.M."/>
            <person name="Banfield J.F."/>
        </authorList>
    </citation>
    <scope>NUCLEOTIDE SEQUENCE [LARGE SCALE GENOMIC DNA]</scope>
</reference>
<evidence type="ECO:0000313" key="7">
    <source>
        <dbReference type="Proteomes" id="UP000228528"/>
    </source>
</evidence>
<feature type="binding site" evidence="4">
    <location>
        <position position="237"/>
    </location>
    <ligand>
        <name>substrate</name>
    </ligand>
</feature>
<dbReference type="InterPro" id="IPR036511">
    <property type="entry name" value="TGT-like_sf"/>
</dbReference>
<dbReference type="EMBL" id="PFBW01000198">
    <property type="protein sequence ID" value="PIR77026.1"/>
    <property type="molecule type" value="Genomic_DNA"/>
</dbReference>
<dbReference type="UniPathway" id="UPA00392"/>
<keyword evidence="3 4" id="KW-0819">tRNA processing</keyword>
<dbReference type="SUPFAM" id="SSF51713">
    <property type="entry name" value="tRNA-guanine transglycosylase"/>
    <property type="match status" value="1"/>
</dbReference>
<evidence type="ECO:0000256" key="2">
    <source>
        <dbReference type="ARBA" id="ARBA00022679"/>
    </source>
</evidence>
<protein>
    <recommendedName>
        <fullName evidence="4">Queuine tRNA-ribosyltransferase</fullName>
        <ecNumber evidence="4">2.4.2.29</ecNumber>
    </recommendedName>
    <alternativeName>
        <fullName evidence="4">Guanine insertion enzyme</fullName>
    </alternativeName>
    <alternativeName>
        <fullName evidence="4">tRNA-guanine transglycosylase</fullName>
    </alternativeName>
</protein>
<dbReference type="AlphaFoldDB" id="A0A2M6NZY0"/>
<dbReference type="PANTHER" id="PTHR46499">
    <property type="entry name" value="QUEUINE TRNA-RIBOSYLTRANSFERASE"/>
    <property type="match status" value="1"/>
</dbReference>
<dbReference type="PANTHER" id="PTHR46499:SF1">
    <property type="entry name" value="QUEUINE TRNA-RIBOSYLTRANSFERASE"/>
    <property type="match status" value="1"/>
</dbReference>
<dbReference type="InterPro" id="IPR004803">
    <property type="entry name" value="TGT"/>
</dbReference>
<evidence type="ECO:0000256" key="1">
    <source>
        <dbReference type="ARBA" id="ARBA00022676"/>
    </source>
</evidence>
<evidence type="ECO:0000256" key="3">
    <source>
        <dbReference type="ARBA" id="ARBA00022694"/>
    </source>
</evidence>
<keyword evidence="1 4" id="KW-0328">Glycosyltransferase</keyword>
<dbReference type="NCBIfam" id="TIGR00449">
    <property type="entry name" value="tgt_general"/>
    <property type="match status" value="1"/>
</dbReference>
<name>A0A2M6NZY0_9BACT</name>
<accession>A0A2M6NZY0</accession>
<dbReference type="EC" id="2.4.2.29" evidence="4"/>
<dbReference type="NCBIfam" id="TIGR00430">
    <property type="entry name" value="Q_tRNA_tgt"/>
    <property type="match status" value="1"/>
</dbReference>
<dbReference type="InterPro" id="IPR050076">
    <property type="entry name" value="ArchSynthase1/Queuine_TRR"/>
</dbReference>
<comment type="similarity">
    <text evidence="4">Belongs to the queuine tRNA-ribosyltransferase family.</text>
</comment>
<proteinExistence type="inferred from homology"/>
<dbReference type="Proteomes" id="UP000228528">
    <property type="component" value="Unassembled WGS sequence"/>
</dbReference>
<dbReference type="GO" id="GO:0008616">
    <property type="term" value="P:tRNA queuosine(34) biosynthetic process"/>
    <property type="evidence" value="ECO:0007669"/>
    <property type="project" value="UniProtKB-UniRule"/>
</dbReference>
<comment type="caution">
    <text evidence="6">The sequence shown here is derived from an EMBL/GenBank/DDBJ whole genome shotgun (WGS) entry which is preliminary data.</text>
</comment>
<evidence type="ECO:0000259" key="5">
    <source>
        <dbReference type="Pfam" id="PF01702"/>
    </source>
</evidence>
<dbReference type="InterPro" id="IPR002616">
    <property type="entry name" value="tRNA_ribo_trans-like"/>
</dbReference>